<keyword evidence="2" id="KW-1185">Reference proteome</keyword>
<evidence type="ECO:0008006" key="3">
    <source>
        <dbReference type="Google" id="ProtNLM"/>
    </source>
</evidence>
<evidence type="ECO:0000313" key="2">
    <source>
        <dbReference type="Proteomes" id="UP001221898"/>
    </source>
</evidence>
<accession>A0AAD7RD52</accession>
<dbReference type="PANTHER" id="PTHR36649:SF28">
    <property type="entry name" value="UBIQUITIN-LIKE DOMAIN-CONTAINING PROTEIN"/>
    <property type="match status" value="1"/>
</dbReference>
<gene>
    <name evidence="1" type="ORF">AAFF_G00250420</name>
</gene>
<dbReference type="AlphaFoldDB" id="A0AAD7RD52"/>
<organism evidence="1 2">
    <name type="scientific">Aldrovandia affinis</name>
    <dbReference type="NCBI Taxonomy" id="143900"/>
    <lineage>
        <taxon>Eukaryota</taxon>
        <taxon>Metazoa</taxon>
        <taxon>Chordata</taxon>
        <taxon>Craniata</taxon>
        <taxon>Vertebrata</taxon>
        <taxon>Euteleostomi</taxon>
        <taxon>Actinopterygii</taxon>
        <taxon>Neopterygii</taxon>
        <taxon>Teleostei</taxon>
        <taxon>Notacanthiformes</taxon>
        <taxon>Halosauridae</taxon>
        <taxon>Aldrovandia</taxon>
    </lineage>
</organism>
<dbReference type="EMBL" id="JAINUG010000337">
    <property type="protein sequence ID" value="KAJ8377891.1"/>
    <property type="molecule type" value="Genomic_DNA"/>
</dbReference>
<name>A0AAD7RD52_9TELE</name>
<sequence length="265" mass="30078">MPDRQLALEALSAIVGVPVKSVKEFRRSNPGQKEPFALCPQDVVDVLVGRSLMDYLPEVICQLELLSAGEASTEAKALRQEIFVDEEEFFDPQYDYDYTHKKKGAKVLKRGGEAYKRPWGWMRFAVKVSGKYKDGERWLQKGAHAWPVSYHGTSIEAAKGVIKIHYRPGAGQVYGRGIYSTPNLDIASSYSKIFTSRTTQKTYKVILQNRINPTNRIMCNEKDYWLVPIPKGTSAEKEKETVENSIRPYGLLLQEVQCTNPQQKN</sequence>
<dbReference type="SUPFAM" id="SSF56399">
    <property type="entry name" value="ADP-ribosylation"/>
    <property type="match status" value="1"/>
</dbReference>
<reference evidence="1" key="1">
    <citation type="journal article" date="2023" name="Science">
        <title>Genome structures resolve the early diversification of teleost fishes.</title>
        <authorList>
            <person name="Parey E."/>
            <person name="Louis A."/>
            <person name="Montfort J."/>
            <person name="Bouchez O."/>
            <person name="Roques C."/>
            <person name="Iampietro C."/>
            <person name="Lluch J."/>
            <person name="Castinel A."/>
            <person name="Donnadieu C."/>
            <person name="Desvignes T."/>
            <person name="Floi Bucao C."/>
            <person name="Jouanno E."/>
            <person name="Wen M."/>
            <person name="Mejri S."/>
            <person name="Dirks R."/>
            <person name="Jansen H."/>
            <person name="Henkel C."/>
            <person name="Chen W.J."/>
            <person name="Zahm M."/>
            <person name="Cabau C."/>
            <person name="Klopp C."/>
            <person name="Thompson A.W."/>
            <person name="Robinson-Rechavi M."/>
            <person name="Braasch I."/>
            <person name="Lecointre G."/>
            <person name="Bobe J."/>
            <person name="Postlethwait J.H."/>
            <person name="Berthelot C."/>
            <person name="Roest Crollius H."/>
            <person name="Guiguen Y."/>
        </authorList>
    </citation>
    <scope>NUCLEOTIDE SEQUENCE</scope>
    <source>
        <strain evidence="1">NC1722</strain>
    </source>
</reference>
<protein>
    <recommendedName>
        <fullName evidence="3">PARP catalytic domain-containing protein</fullName>
    </recommendedName>
</protein>
<dbReference type="Proteomes" id="UP001221898">
    <property type="component" value="Unassembled WGS sequence"/>
</dbReference>
<comment type="caution">
    <text evidence="1">The sequence shown here is derived from an EMBL/GenBank/DDBJ whole genome shotgun (WGS) entry which is preliminary data.</text>
</comment>
<proteinExistence type="predicted"/>
<dbReference type="PANTHER" id="PTHR36649">
    <property type="entry name" value="UBIQUITIN-LIKE DOMAIN-CONTAINING PROTEIN"/>
    <property type="match status" value="1"/>
</dbReference>
<evidence type="ECO:0000313" key="1">
    <source>
        <dbReference type="EMBL" id="KAJ8377891.1"/>
    </source>
</evidence>
<dbReference type="Gene3D" id="3.90.228.10">
    <property type="match status" value="1"/>
</dbReference>